<evidence type="ECO:0000256" key="6">
    <source>
        <dbReference type="RuleBase" id="RU367087"/>
    </source>
</evidence>
<evidence type="ECO:0000256" key="1">
    <source>
        <dbReference type="ARBA" id="ARBA00008361"/>
    </source>
</evidence>
<keyword evidence="3 6" id="KW-0808">Transferase</keyword>
<dbReference type="InterPro" id="IPR029063">
    <property type="entry name" value="SAM-dependent_MTases_sf"/>
</dbReference>
<organism evidence="9 10">
    <name type="scientific">Rhodotorula mucilaginosa</name>
    <name type="common">Yeast</name>
    <name type="synonym">Rhodotorula rubra</name>
    <dbReference type="NCBI Taxonomy" id="5537"/>
    <lineage>
        <taxon>Eukaryota</taxon>
        <taxon>Fungi</taxon>
        <taxon>Dikarya</taxon>
        <taxon>Basidiomycota</taxon>
        <taxon>Pucciniomycotina</taxon>
        <taxon>Microbotryomycetes</taxon>
        <taxon>Sporidiobolales</taxon>
        <taxon>Sporidiobolaceae</taxon>
        <taxon>Rhodotorula</taxon>
    </lineage>
</organism>
<evidence type="ECO:0000313" key="9">
    <source>
        <dbReference type="EMBL" id="KAG0663084.1"/>
    </source>
</evidence>
<keyword evidence="10" id="KW-1185">Reference proteome</keyword>
<dbReference type="GO" id="GO:0008173">
    <property type="term" value="F:RNA methyltransferase activity"/>
    <property type="evidence" value="ECO:0007669"/>
    <property type="project" value="UniProtKB-UniRule"/>
</dbReference>
<evidence type="ECO:0000256" key="2">
    <source>
        <dbReference type="ARBA" id="ARBA00022603"/>
    </source>
</evidence>
<evidence type="ECO:0000259" key="8">
    <source>
        <dbReference type="PROSITE" id="PS51515"/>
    </source>
</evidence>
<feature type="compositionally biased region" description="Polar residues" evidence="7">
    <location>
        <begin position="8"/>
        <end position="21"/>
    </location>
</feature>
<dbReference type="OrthoDB" id="540004at2759"/>
<evidence type="ECO:0000256" key="5">
    <source>
        <dbReference type="PROSITE-ProRule" id="PRU00848"/>
    </source>
</evidence>
<evidence type="ECO:0000256" key="3">
    <source>
        <dbReference type="ARBA" id="ARBA00022679"/>
    </source>
</evidence>
<sequence>MSIEANESEAQTVTATATQRNRQNHRETWPYGNYRSYYSFRAGSTGSTADADQLDGRLALLDPTLFARKTVLDIGTNAGKVALDVVRHLGAGRAVGVDIDPLLIDDANENAAKLAAGVNAHQIDFFEANVMQPGWFDVEREPRLAGIDVVTLFSITKWLHLHNGDAGMRRLFSSLFAFLPPGGVLIVEPQEYANYARAAKKNKDLRETFRSLEMRPPFDAELREVGFGLETRTEREEGGFSRPLLVWRKPGTVE</sequence>
<keyword evidence="4 5" id="KW-0949">S-adenosyl-L-methionine</keyword>
<proteinExistence type="inferred from homology"/>
<name>A0A9P6W3X8_RHOMI</name>
<gene>
    <name evidence="9" type="ORF">C6P46_002927</name>
</gene>
<dbReference type="AlphaFoldDB" id="A0A9P6W3X8"/>
<dbReference type="Gene3D" id="3.40.50.150">
    <property type="entry name" value="Vaccinia Virus protein VP39"/>
    <property type="match status" value="1"/>
</dbReference>
<dbReference type="InterPro" id="IPR010675">
    <property type="entry name" value="Bin3_C"/>
</dbReference>
<feature type="region of interest" description="Disordered" evidence="7">
    <location>
        <begin position="1"/>
        <end position="26"/>
    </location>
</feature>
<evidence type="ECO:0000313" key="10">
    <source>
        <dbReference type="Proteomes" id="UP000777482"/>
    </source>
</evidence>
<keyword evidence="2 6" id="KW-0489">Methyltransferase</keyword>
<dbReference type="Proteomes" id="UP000777482">
    <property type="component" value="Unassembled WGS sequence"/>
</dbReference>
<evidence type="ECO:0000256" key="7">
    <source>
        <dbReference type="SAM" id="MobiDB-lite"/>
    </source>
</evidence>
<comment type="caution">
    <text evidence="9">The sequence shown here is derived from an EMBL/GenBank/DDBJ whole genome shotgun (WGS) entry which is preliminary data.</text>
</comment>
<dbReference type="InterPro" id="IPR039772">
    <property type="entry name" value="Bin3-like"/>
</dbReference>
<dbReference type="PANTHER" id="PTHR12315:SF0">
    <property type="entry name" value="7SK SNRNA METHYLPHOSPHATE CAPPING ENZYME"/>
    <property type="match status" value="1"/>
</dbReference>
<dbReference type="EC" id="2.1.1.-" evidence="6"/>
<dbReference type="PROSITE" id="PS51515">
    <property type="entry name" value="BIN3_SAM"/>
    <property type="match status" value="1"/>
</dbReference>
<dbReference type="SUPFAM" id="SSF53335">
    <property type="entry name" value="S-adenosyl-L-methionine-dependent methyltransferases"/>
    <property type="match status" value="1"/>
</dbReference>
<dbReference type="PANTHER" id="PTHR12315">
    <property type="entry name" value="BICOID-INTERACTING PROTEIN RELATED"/>
    <property type="match status" value="1"/>
</dbReference>
<comment type="similarity">
    <text evidence="1 6">Belongs to the methyltransferase superfamily.</text>
</comment>
<evidence type="ECO:0000256" key="4">
    <source>
        <dbReference type="ARBA" id="ARBA00022691"/>
    </source>
</evidence>
<dbReference type="CDD" id="cd02440">
    <property type="entry name" value="AdoMet_MTases"/>
    <property type="match status" value="1"/>
</dbReference>
<dbReference type="GO" id="GO:0008171">
    <property type="term" value="F:O-methyltransferase activity"/>
    <property type="evidence" value="ECO:0007669"/>
    <property type="project" value="UniProtKB-UniRule"/>
</dbReference>
<dbReference type="GO" id="GO:0040031">
    <property type="term" value="P:snRNA modification"/>
    <property type="evidence" value="ECO:0007669"/>
    <property type="project" value="TreeGrafter"/>
</dbReference>
<dbReference type="GO" id="GO:0017069">
    <property type="term" value="F:snRNA binding"/>
    <property type="evidence" value="ECO:0007669"/>
    <property type="project" value="TreeGrafter"/>
</dbReference>
<dbReference type="Pfam" id="PF06859">
    <property type="entry name" value="Bin3"/>
    <property type="match status" value="1"/>
</dbReference>
<accession>A0A9P6W3X8</accession>
<dbReference type="GO" id="GO:0032259">
    <property type="term" value="P:methylation"/>
    <property type="evidence" value="ECO:0007669"/>
    <property type="project" value="UniProtKB-KW"/>
</dbReference>
<feature type="domain" description="Bin3-type SAM" evidence="8">
    <location>
        <begin position="55"/>
        <end position="254"/>
    </location>
</feature>
<protein>
    <recommendedName>
        <fullName evidence="6">RNA methyltransferase</fullName>
        <ecNumber evidence="6">2.1.1.-</ecNumber>
    </recommendedName>
</protein>
<dbReference type="EMBL" id="PUHQ01000022">
    <property type="protein sequence ID" value="KAG0663084.1"/>
    <property type="molecule type" value="Genomic_DNA"/>
</dbReference>
<dbReference type="Pfam" id="PF06325">
    <property type="entry name" value="PrmA"/>
    <property type="match status" value="1"/>
</dbReference>
<reference evidence="9 10" key="1">
    <citation type="submission" date="2020-11" db="EMBL/GenBank/DDBJ databases">
        <title>Kefir isolates.</title>
        <authorList>
            <person name="Marcisauskas S."/>
            <person name="Kim Y."/>
            <person name="Blasche S."/>
        </authorList>
    </citation>
    <scope>NUCLEOTIDE SEQUENCE [LARGE SCALE GENOMIC DNA]</scope>
    <source>
        <strain evidence="9 10">KR</strain>
    </source>
</reference>
<dbReference type="InterPro" id="IPR024160">
    <property type="entry name" value="BIN3_SAM-bd_dom"/>
</dbReference>